<sequence length="225" mass="25559">MQTEYLRPSVNENNASLKQVRIALQDAWDTTFAETCSDTPFLFQPQRHIISSTFYPKLPSFTPIINVQHHFDPDLDGEISFTQVATKISKLRKNKATGLDNIPNEAIQFKKYMRSDVDLHAALPVAQNKQGRVQDLGRGFCPISIIPSPQTPNFAASKQLSILQCNINGMCSTATKIKLEEIMELAGKKKIQIIALQETKLNEKYKLKYKNYNILRKYRNKEGVA</sequence>
<gene>
    <name evidence="1" type="ORF">LAZ67_13000655</name>
</gene>
<name>A0ABY6L507_9ARAC</name>
<dbReference type="Proteomes" id="UP001235939">
    <property type="component" value="Chromosome 13"/>
</dbReference>
<dbReference type="SUPFAM" id="SSF56219">
    <property type="entry name" value="DNase I-like"/>
    <property type="match status" value="1"/>
</dbReference>
<evidence type="ECO:0000313" key="2">
    <source>
        <dbReference type="Proteomes" id="UP001235939"/>
    </source>
</evidence>
<dbReference type="EMBL" id="CP092875">
    <property type="protein sequence ID" value="UYV75577.1"/>
    <property type="molecule type" value="Genomic_DNA"/>
</dbReference>
<reference evidence="1 2" key="1">
    <citation type="submission" date="2022-01" db="EMBL/GenBank/DDBJ databases">
        <title>A chromosomal length assembly of Cordylochernes scorpioides.</title>
        <authorList>
            <person name="Zeh D."/>
            <person name="Zeh J."/>
        </authorList>
    </citation>
    <scope>NUCLEOTIDE SEQUENCE [LARGE SCALE GENOMIC DNA]</scope>
    <source>
        <strain evidence="1">IN4F17</strain>
        <tissue evidence="1">Whole Body</tissue>
    </source>
</reference>
<dbReference type="InterPro" id="IPR036691">
    <property type="entry name" value="Endo/exonu/phosph_ase_sf"/>
</dbReference>
<accession>A0ABY6L507</accession>
<proteinExistence type="predicted"/>
<evidence type="ECO:0000313" key="1">
    <source>
        <dbReference type="EMBL" id="UYV75577.1"/>
    </source>
</evidence>
<organism evidence="1 2">
    <name type="scientific">Cordylochernes scorpioides</name>
    <dbReference type="NCBI Taxonomy" id="51811"/>
    <lineage>
        <taxon>Eukaryota</taxon>
        <taxon>Metazoa</taxon>
        <taxon>Ecdysozoa</taxon>
        <taxon>Arthropoda</taxon>
        <taxon>Chelicerata</taxon>
        <taxon>Arachnida</taxon>
        <taxon>Pseudoscorpiones</taxon>
        <taxon>Cheliferoidea</taxon>
        <taxon>Chernetidae</taxon>
        <taxon>Cordylochernes</taxon>
    </lineage>
</organism>
<dbReference type="Gene3D" id="3.60.10.10">
    <property type="entry name" value="Endonuclease/exonuclease/phosphatase"/>
    <property type="match status" value="1"/>
</dbReference>
<protein>
    <submittedName>
        <fullName evidence="1">Uncharacterized protein</fullName>
    </submittedName>
</protein>
<keyword evidence="2" id="KW-1185">Reference proteome</keyword>